<accession>Q486H9</accession>
<evidence type="ECO:0000313" key="2">
    <source>
        <dbReference type="Proteomes" id="UP000000547"/>
    </source>
</evidence>
<dbReference type="KEGG" id="cps:CPS_1293"/>
<reference evidence="1" key="1">
    <citation type="journal article" date="2005" name="Proc. Natl. Acad. Sci. U.S.A.">
        <title>The psychrophilic lifestyle as revealed by the genome sequence of Colwellia psychrerythraea 34H through genomic and proteomic analyses.</title>
        <authorList>
            <person name="Methe B.A."/>
            <person name="Nelson K.E."/>
            <person name="Deming J.W."/>
            <person name="Momen B."/>
            <person name="Melamud E."/>
            <person name="Zhang X."/>
            <person name="Moult J."/>
            <person name="Madupu R."/>
            <person name="Nelson W.C."/>
            <person name="Dodson R.J."/>
            <person name="Brinkac L.M."/>
            <person name="Daugherty S.C."/>
            <person name="Durkin A.S."/>
            <person name="DeBoy R.T."/>
            <person name="Kolonay J.F."/>
            <person name="Sullivan S.A."/>
            <person name="Zhou L."/>
            <person name="Davidsen T.M."/>
            <person name="Wu M."/>
            <person name="Huston A.L."/>
            <person name="Lewis M."/>
            <person name="Weaver B."/>
            <person name="Weidman J.F."/>
            <person name="Khouri H."/>
            <person name="Utterback T.R."/>
            <person name="Feldblyum T.V."/>
            <person name="Fraser C.M."/>
        </authorList>
    </citation>
    <scope>NUCLEOTIDE SEQUENCE [LARGE SCALE GENOMIC DNA]</scope>
    <source>
        <strain evidence="1">34H</strain>
    </source>
</reference>
<sequence>MNKDRNKCGSKFYLLKKYQKTLQIKLEPDFNWYK</sequence>
<protein>
    <submittedName>
        <fullName evidence="1">Uncharacterized protein</fullName>
    </submittedName>
</protein>
<dbReference type="Proteomes" id="UP000000547">
    <property type="component" value="Chromosome"/>
</dbReference>
<proteinExistence type="predicted"/>
<dbReference type="AlphaFoldDB" id="Q486H9"/>
<evidence type="ECO:0000313" key="1">
    <source>
        <dbReference type="EMBL" id="AAZ24117.1"/>
    </source>
</evidence>
<gene>
    <name evidence="1" type="ordered locus">CPS_1293</name>
</gene>
<organism evidence="1 2">
    <name type="scientific">Colwellia psychrerythraea (strain 34H / ATCC BAA-681)</name>
    <name type="common">Vibrio psychroerythus</name>
    <dbReference type="NCBI Taxonomy" id="167879"/>
    <lineage>
        <taxon>Bacteria</taxon>
        <taxon>Pseudomonadati</taxon>
        <taxon>Pseudomonadota</taxon>
        <taxon>Gammaproteobacteria</taxon>
        <taxon>Alteromonadales</taxon>
        <taxon>Colwelliaceae</taxon>
        <taxon>Colwellia</taxon>
    </lineage>
</organism>
<dbReference type="HOGENOM" id="CLU_3373154_0_0_6"/>
<dbReference type="EMBL" id="CP000083">
    <property type="protein sequence ID" value="AAZ24117.1"/>
    <property type="molecule type" value="Genomic_DNA"/>
</dbReference>
<name>Q486H9_COLP3</name>